<keyword evidence="1" id="KW-0732">Signal</keyword>
<comment type="caution">
    <text evidence="2">The sequence shown here is derived from an EMBL/GenBank/DDBJ whole genome shotgun (WGS) entry which is preliminary data.</text>
</comment>
<evidence type="ECO:0000313" key="2">
    <source>
        <dbReference type="EMBL" id="KAF0134171.1"/>
    </source>
</evidence>
<accession>A0A833L100</accession>
<dbReference type="AlphaFoldDB" id="A0A833L100"/>
<name>A0A833L100_UNCSA</name>
<gene>
    <name evidence="2" type="ORF">FD145_814</name>
</gene>
<dbReference type="EMBL" id="WPAF01000011">
    <property type="protein sequence ID" value="KAF0134171.1"/>
    <property type="molecule type" value="Genomic_DNA"/>
</dbReference>
<evidence type="ECO:0000313" key="3">
    <source>
        <dbReference type="Proteomes" id="UP000488506"/>
    </source>
</evidence>
<protein>
    <recommendedName>
        <fullName evidence="4">Outer membrane protein beta-barrel domain-containing protein</fullName>
    </recommendedName>
</protein>
<sequence length="176" mass="18041">MKKLFIVLIVLLIMFSSVSFAKSAASKSITSGNSDMRIGFGSYIFGPLPALGGGSGYAQFRFKGDTYTGGAGLNYWSTSNANNTATSFGAMGQIAFNITGGLAPTHIGAGLNFNSLSGGSSFALAVLYGAETIVANNILIGFDLVPLTFVSMTQAGATTSTFALGSAAVYGSYLFN</sequence>
<organism evidence="2 3">
    <name type="scientific">Candidatus Saganbacteria bacterium</name>
    <dbReference type="NCBI Taxonomy" id="2575572"/>
    <lineage>
        <taxon>Bacteria</taxon>
        <taxon>Bacillati</taxon>
        <taxon>Saganbacteria</taxon>
    </lineage>
</organism>
<feature type="signal peptide" evidence="1">
    <location>
        <begin position="1"/>
        <end position="21"/>
    </location>
</feature>
<reference evidence="2 3" key="1">
    <citation type="submission" date="2019-12" db="EMBL/GenBank/DDBJ databases">
        <authorList>
            <person name="Wolfe R."/>
            <person name="Danczak R."/>
            <person name="Wilkins M."/>
        </authorList>
    </citation>
    <scope>NUCLEOTIDE SEQUENCE [LARGE SCALE GENOMIC DNA]</scope>
    <source>
        <strain evidence="2">X2_MaxBin.013</strain>
    </source>
</reference>
<evidence type="ECO:0000256" key="1">
    <source>
        <dbReference type="SAM" id="SignalP"/>
    </source>
</evidence>
<evidence type="ECO:0008006" key="4">
    <source>
        <dbReference type="Google" id="ProtNLM"/>
    </source>
</evidence>
<feature type="chain" id="PRO_5032946804" description="Outer membrane protein beta-barrel domain-containing protein" evidence="1">
    <location>
        <begin position="22"/>
        <end position="176"/>
    </location>
</feature>
<proteinExistence type="predicted"/>
<dbReference type="Proteomes" id="UP000488506">
    <property type="component" value="Unassembled WGS sequence"/>
</dbReference>